<dbReference type="PROSITE" id="PS00352">
    <property type="entry name" value="CSD_1"/>
    <property type="match status" value="1"/>
</dbReference>
<dbReference type="PANTHER" id="PTHR11544">
    <property type="entry name" value="COLD SHOCK DOMAIN CONTAINING PROTEINS"/>
    <property type="match status" value="1"/>
</dbReference>
<dbReference type="PROSITE" id="PS51857">
    <property type="entry name" value="CSD_2"/>
    <property type="match status" value="1"/>
</dbReference>
<dbReference type="AlphaFoldDB" id="A0ABD0LG64"/>
<feature type="compositionally biased region" description="Gly residues" evidence="1">
    <location>
        <begin position="158"/>
        <end position="173"/>
    </location>
</feature>
<organism evidence="3 4">
    <name type="scientific">Batillaria attramentaria</name>
    <dbReference type="NCBI Taxonomy" id="370345"/>
    <lineage>
        <taxon>Eukaryota</taxon>
        <taxon>Metazoa</taxon>
        <taxon>Spiralia</taxon>
        <taxon>Lophotrochozoa</taxon>
        <taxon>Mollusca</taxon>
        <taxon>Gastropoda</taxon>
        <taxon>Caenogastropoda</taxon>
        <taxon>Sorbeoconcha</taxon>
        <taxon>Cerithioidea</taxon>
        <taxon>Batillariidae</taxon>
        <taxon>Batillaria</taxon>
    </lineage>
</organism>
<dbReference type="Proteomes" id="UP001519460">
    <property type="component" value="Unassembled WGS sequence"/>
</dbReference>
<dbReference type="CDD" id="cd04458">
    <property type="entry name" value="CSP_CDS"/>
    <property type="match status" value="1"/>
</dbReference>
<feature type="region of interest" description="Disordered" evidence="1">
    <location>
        <begin position="83"/>
        <end position="195"/>
    </location>
</feature>
<protein>
    <recommendedName>
        <fullName evidence="2">CSD domain-containing protein</fullName>
    </recommendedName>
</protein>
<dbReference type="InterPro" id="IPR011129">
    <property type="entry name" value="CSD"/>
</dbReference>
<reference evidence="3 4" key="1">
    <citation type="journal article" date="2023" name="Sci. Data">
        <title>Genome assembly of the Korean intertidal mud-creeper Batillaria attramentaria.</title>
        <authorList>
            <person name="Patra A.K."/>
            <person name="Ho P.T."/>
            <person name="Jun S."/>
            <person name="Lee S.J."/>
            <person name="Kim Y."/>
            <person name="Won Y.J."/>
        </authorList>
    </citation>
    <scope>NUCLEOTIDE SEQUENCE [LARGE SCALE GENOMIC DNA]</scope>
    <source>
        <strain evidence="3">Wonlab-2016</strain>
    </source>
</reference>
<dbReference type="FunFam" id="2.40.50.140:FF:000054">
    <property type="entry name" value="Nuclease-sensitive element-binding protein 1"/>
    <property type="match status" value="1"/>
</dbReference>
<keyword evidence="4" id="KW-1185">Reference proteome</keyword>
<evidence type="ECO:0000313" key="4">
    <source>
        <dbReference type="Proteomes" id="UP001519460"/>
    </source>
</evidence>
<feature type="compositionally biased region" description="Polar residues" evidence="1">
    <location>
        <begin position="89"/>
        <end position="103"/>
    </location>
</feature>
<dbReference type="InterPro" id="IPR050181">
    <property type="entry name" value="Cold_shock_domain"/>
</dbReference>
<evidence type="ECO:0000259" key="2">
    <source>
        <dbReference type="PROSITE" id="PS51857"/>
    </source>
</evidence>
<dbReference type="InterPro" id="IPR019844">
    <property type="entry name" value="CSD_CS"/>
</dbReference>
<dbReference type="EMBL" id="JACVVK020000054">
    <property type="protein sequence ID" value="KAK7497949.1"/>
    <property type="molecule type" value="Genomic_DNA"/>
</dbReference>
<comment type="caution">
    <text evidence="3">The sequence shown here is derived from an EMBL/GenBank/DDBJ whole genome shotgun (WGS) entry which is preliminary data.</text>
</comment>
<dbReference type="PRINTS" id="PR00050">
    <property type="entry name" value="COLDSHOCK"/>
</dbReference>
<evidence type="ECO:0000256" key="1">
    <source>
        <dbReference type="SAM" id="MobiDB-lite"/>
    </source>
</evidence>
<gene>
    <name evidence="3" type="ORF">BaRGS_00010820</name>
</gene>
<feature type="non-terminal residue" evidence="3">
    <location>
        <position position="195"/>
    </location>
</feature>
<evidence type="ECO:0000313" key="3">
    <source>
        <dbReference type="EMBL" id="KAK7497949.1"/>
    </source>
</evidence>
<dbReference type="Pfam" id="PF00313">
    <property type="entry name" value="CSD"/>
    <property type="match status" value="1"/>
</dbReference>
<dbReference type="SUPFAM" id="SSF50249">
    <property type="entry name" value="Nucleic acid-binding proteins"/>
    <property type="match status" value="1"/>
</dbReference>
<dbReference type="InterPro" id="IPR012340">
    <property type="entry name" value="NA-bd_OB-fold"/>
</dbReference>
<accession>A0ABD0LG64</accession>
<name>A0ABD0LG64_9CAEN</name>
<feature type="domain" description="CSD" evidence="2">
    <location>
        <begin position="26"/>
        <end position="95"/>
    </location>
</feature>
<dbReference type="Gene3D" id="2.40.50.140">
    <property type="entry name" value="Nucleic acid-binding proteins"/>
    <property type="match status" value="1"/>
</dbReference>
<dbReference type="SMART" id="SM00357">
    <property type="entry name" value="CSP"/>
    <property type="match status" value="1"/>
</dbReference>
<sequence>MSDSEKQPEEKQADEAQVEKKVIARKVTGTVKWFNVKSGYGFINRDDTKEDVFVHQTAIIKNNPRKYLRSVGDGEKVEFDVVEGEKGNEASNVTGPDGSNVQGSKYAADRRRYRRGGWYPRGYRRGGGGNRRGPPPYRRRRPFYRSYYQPPRRYYDGPGPGYGYPGYQRGGGPPRGPPRRRRGGPGGRGGIRKKQ</sequence>
<proteinExistence type="predicted"/>
<dbReference type="InterPro" id="IPR002059">
    <property type="entry name" value="CSP_DNA-bd"/>
</dbReference>